<accession>A0A317XW35</accession>
<feature type="region of interest" description="Disordered" evidence="1">
    <location>
        <begin position="109"/>
        <end position="216"/>
    </location>
</feature>
<feature type="compositionally biased region" description="Polar residues" evidence="1">
    <location>
        <begin position="189"/>
        <end position="204"/>
    </location>
</feature>
<evidence type="ECO:0000313" key="4">
    <source>
        <dbReference type="Proteomes" id="UP000246740"/>
    </source>
</evidence>
<dbReference type="Proteomes" id="UP000246740">
    <property type="component" value="Unassembled WGS sequence"/>
</dbReference>
<sequence length="440" mass="49082">MLASTGQAILLWLFWISHALAASSDDEWEGGPLILEDVLGYRRESHLLLPVQHGVAAQTQNPAPPAPLDWHTSFQDHQAYHPLLWQVPHTPAESPRLSEPELISMLQEHHDSSFPEPEQESHVLESASRPPSWSSGPRIVESQHRPPSREPQSSTRRKSAMRPQADSLSDAASSTEVSTSRASHAVRTAPQQAGRSTARQQWTAQHRLPERLPPLPFMLGKSSDRIVAENAIRIWAQRKKVGTPEQLADPAALSSNGDHWALEHLQYLDRWGLPMSPGREKYQQVSEIVDTVSMYVKNINAAVQETQAELNNDIIKAGGILSFGKSHNFHQWVLHQATVPIGMTVDAAFSQQRRPARLKTGSLMCVSLSCSVIPGTGHDRLMAKILQADAENEKKVALDNDWERVVARNLVRDWAHALKEVNLKRIPKKHEVSAVLFGEH</sequence>
<keyword evidence="2" id="KW-0732">Signal</keyword>
<evidence type="ECO:0000313" key="3">
    <source>
        <dbReference type="EMBL" id="PWZ02312.1"/>
    </source>
</evidence>
<evidence type="ECO:0000256" key="1">
    <source>
        <dbReference type="SAM" id="MobiDB-lite"/>
    </source>
</evidence>
<keyword evidence="4" id="KW-1185">Reference proteome</keyword>
<gene>
    <name evidence="3" type="ORF">BCV70DRAFT_204987</name>
</gene>
<reference evidence="3 4" key="1">
    <citation type="journal article" date="2018" name="Mol. Biol. Evol.">
        <title>Broad Genomic Sampling Reveals a Smut Pathogenic Ancestry of the Fungal Clade Ustilaginomycotina.</title>
        <authorList>
            <person name="Kijpornyongpan T."/>
            <person name="Mondo S.J."/>
            <person name="Barry K."/>
            <person name="Sandor L."/>
            <person name="Lee J."/>
            <person name="Lipzen A."/>
            <person name="Pangilinan J."/>
            <person name="LaButti K."/>
            <person name="Hainaut M."/>
            <person name="Henrissat B."/>
            <person name="Grigoriev I.V."/>
            <person name="Spatafora J.W."/>
            <person name="Aime M.C."/>
        </authorList>
    </citation>
    <scope>NUCLEOTIDE SEQUENCE [LARGE SCALE GENOMIC DNA]</scope>
    <source>
        <strain evidence="3 4">MCA 3645</strain>
    </source>
</reference>
<protein>
    <submittedName>
        <fullName evidence="3">Uncharacterized protein</fullName>
    </submittedName>
</protein>
<proteinExistence type="predicted"/>
<feature type="chain" id="PRO_5016238827" evidence="2">
    <location>
        <begin position="22"/>
        <end position="440"/>
    </location>
</feature>
<name>A0A317XW35_9BASI</name>
<organism evidence="3 4">
    <name type="scientific">Testicularia cyperi</name>
    <dbReference type="NCBI Taxonomy" id="1882483"/>
    <lineage>
        <taxon>Eukaryota</taxon>
        <taxon>Fungi</taxon>
        <taxon>Dikarya</taxon>
        <taxon>Basidiomycota</taxon>
        <taxon>Ustilaginomycotina</taxon>
        <taxon>Ustilaginomycetes</taxon>
        <taxon>Ustilaginales</taxon>
        <taxon>Anthracoideaceae</taxon>
        <taxon>Testicularia</taxon>
    </lineage>
</organism>
<dbReference type="InParanoid" id="A0A317XW35"/>
<feature type="compositionally biased region" description="Polar residues" evidence="1">
    <location>
        <begin position="166"/>
        <end position="182"/>
    </location>
</feature>
<feature type="compositionally biased region" description="Basic and acidic residues" evidence="1">
    <location>
        <begin position="109"/>
        <end position="123"/>
    </location>
</feature>
<feature type="signal peptide" evidence="2">
    <location>
        <begin position="1"/>
        <end position="21"/>
    </location>
</feature>
<dbReference type="AlphaFoldDB" id="A0A317XW35"/>
<dbReference type="EMBL" id="KZ819189">
    <property type="protein sequence ID" value="PWZ02312.1"/>
    <property type="molecule type" value="Genomic_DNA"/>
</dbReference>
<evidence type="ECO:0000256" key="2">
    <source>
        <dbReference type="SAM" id="SignalP"/>
    </source>
</evidence>